<dbReference type="PIRSF" id="PIRSF000654">
    <property type="entry name" value="Integrin-linked_kinase"/>
    <property type="match status" value="1"/>
</dbReference>
<protein>
    <submittedName>
        <fullName evidence="11">Protein kinase domain-containing protein</fullName>
    </submittedName>
</protein>
<dbReference type="Pfam" id="PF00069">
    <property type="entry name" value="Pkinase"/>
    <property type="match status" value="1"/>
</dbReference>
<feature type="binding site" evidence="6">
    <location>
        <position position="51"/>
    </location>
    <ligand>
        <name>ATP</name>
        <dbReference type="ChEBI" id="CHEBI:30616"/>
    </ligand>
</feature>
<dbReference type="InterPro" id="IPR008271">
    <property type="entry name" value="Ser/Thr_kinase_AS"/>
</dbReference>
<comment type="similarity">
    <text evidence="7">Belongs to the protein kinase superfamily.</text>
</comment>
<organism evidence="10 11">
    <name type="scientific">Parascaris univalens</name>
    <name type="common">Nematode worm</name>
    <dbReference type="NCBI Taxonomy" id="6257"/>
    <lineage>
        <taxon>Eukaryota</taxon>
        <taxon>Metazoa</taxon>
        <taxon>Ecdysozoa</taxon>
        <taxon>Nematoda</taxon>
        <taxon>Chromadorea</taxon>
        <taxon>Rhabditida</taxon>
        <taxon>Spirurina</taxon>
        <taxon>Ascaridomorpha</taxon>
        <taxon>Ascaridoidea</taxon>
        <taxon>Ascarididae</taxon>
        <taxon>Parascaris</taxon>
    </lineage>
</organism>
<keyword evidence="4" id="KW-0418">Kinase</keyword>
<dbReference type="FunFam" id="1.10.510.10:FF:000658">
    <property type="entry name" value="Protein CBG12184"/>
    <property type="match status" value="1"/>
</dbReference>
<evidence type="ECO:0000256" key="7">
    <source>
        <dbReference type="RuleBase" id="RU000304"/>
    </source>
</evidence>
<dbReference type="GO" id="GO:0005524">
    <property type="term" value="F:ATP binding"/>
    <property type="evidence" value="ECO:0007669"/>
    <property type="project" value="UniProtKB-UniRule"/>
</dbReference>
<dbReference type="PANTHER" id="PTHR24346">
    <property type="entry name" value="MAP/MICROTUBULE AFFINITY-REGULATING KINASE"/>
    <property type="match status" value="1"/>
</dbReference>
<keyword evidence="10" id="KW-1185">Reference proteome</keyword>
<dbReference type="PROSITE" id="PS50011">
    <property type="entry name" value="PROTEIN_KINASE_DOM"/>
    <property type="match status" value="1"/>
</dbReference>
<evidence type="ECO:0000256" key="8">
    <source>
        <dbReference type="SAM" id="MobiDB-lite"/>
    </source>
</evidence>
<evidence type="ECO:0000259" key="9">
    <source>
        <dbReference type="PROSITE" id="PS50011"/>
    </source>
</evidence>
<dbReference type="SMART" id="SM00220">
    <property type="entry name" value="S_TKc"/>
    <property type="match status" value="1"/>
</dbReference>
<keyword evidence="5 6" id="KW-0067">ATP-binding</keyword>
<evidence type="ECO:0000256" key="5">
    <source>
        <dbReference type="ARBA" id="ARBA00022840"/>
    </source>
</evidence>
<dbReference type="PROSITE" id="PS00107">
    <property type="entry name" value="PROTEIN_KINASE_ATP"/>
    <property type="match status" value="1"/>
</dbReference>
<keyword evidence="2" id="KW-0808">Transferase</keyword>
<feature type="domain" description="Protein kinase" evidence="9">
    <location>
        <begin position="22"/>
        <end position="275"/>
    </location>
</feature>
<dbReference type="PANTHER" id="PTHR24346:SF82">
    <property type="entry name" value="KP78A-RELATED"/>
    <property type="match status" value="1"/>
</dbReference>
<dbReference type="GO" id="GO:0050321">
    <property type="term" value="F:tau-protein kinase activity"/>
    <property type="evidence" value="ECO:0007669"/>
    <property type="project" value="TreeGrafter"/>
</dbReference>
<proteinExistence type="inferred from homology"/>
<accession>A0A915BEB2</accession>
<dbReference type="GO" id="GO:0000226">
    <property type="term" value="P:microtubule cytoskeleton organization"/>
    <property type="evidence" value="ECO:0007669"/>
    <property type="project" value="TreeGrafter"/>
</dbReference>
<evidence type="ECO:0000313" key="11">
    <source>
        <dbReference type="WBParaSite" id="PgR036_g074_t02"/>
    </source>
</evidence>
<dbReference type="AlphaFoldDB" id="A0A915BEB2"/>
<reference evidence="11" key="1">
    <citation type="submission" date="2022-11" db="UniProtKB">
        <authorList>
            <consortium name="WormBaseParasite"/>
        </authorList>
    </citation>
    <scope>IDENTIFICATION</scope>
</reference>
<sequence>MMSSWDPQSTAAISSELKSRGFLCQDTIGEGTFSIVKLAWSNRLEKIIAMKIIDKRKDFKYCKRCLPRELQIVRKVDHNNIIRVYEIIEKDPFVCMVEEFAEKGDLLRRIRQTGRVDESESKFFYRQIMEALIYLKSIDVVHRDLKCENVLLDAYQNVKLADFGFARFMKPGERSRTFCGSRAYLSPEIIRGRPYDGYLADIWSAGIVLYVTITGCMPYNDRNIKKMLEKQLQHRISFPRSVLLSAEVKQLIFEILHPIPTKRPSLDDIIHSKWLATTGYKMRVGKSRSESQSSSESDRQQSSYKVVPPKNTLNKAT</sequence>
<name>A0A915BEB2_PARUN</name>
<dbReference type="InterPro" id="IPR017441">
    <property type="entry name" value="Protein_kinase_ATP_BS"/>
</dbReference>
<evidence type="ECO:0000256" key="2">
    <source>
        <dbReference type="ARBA" id="ARBA00022679"/>
    </source>
</evidence>
<evidence type="ECO:0000313" key="10">
    <source>
        <dbReference type="Proteomes" id="UP000887569"/>
    </source>
</evidence>
<dbReference type="Gene3D" id="1.10.510.10">
    <property type="entry name" value="Transferase(Phosphotransferase) domain 1"/>
    <property type="match status" value="1"/>
</dbReference>
<evidence type="ECO:0000256" key="3">
    <source>
        <dbReference type="ARBA" id="ARBA00022741"/>
    </source>
</evidence>
<evidence type="ECO:0000256" key="4">
    <source>
        <dbReference type="ARBA" id="ARBA00022777"/>
    </source>
</evidence>
<dbReference type="PROSITE" id="PS00108">
    <property type="entry name" value="PROTEIN_KINASE_ST"/>
    <property type="match status" value="1"/>
</dbReference>
<dbReference type="GO" id="GO:0035556">
    <property type="term" value="P:intracellular signal transduction"/>
    <property type="evidence" value="ECO:0007669"/>
    <property type="project" value="TreeGrafter"/>
</dbReference>
<evidence type="ECO:0000256" key="1">
    <source>
        <dbReference type="ARBA" id="ARBA00022527"/>
    </source>
</evidence>
<dbReference type="InterPro" id="IPR000719">
    <property type="entry name" value="Prot_kinase_dom"/>
</dbReference>
<dbReference type="SUPFAM" id="SSF56112">
    <property type="entry name" value="Protein kinase-like (PK-like)"/>
    <property type="match status" value="1"/>
</dbReference>
<dbReference type="GO" id="GO:0005737">
    <property type="term" value="C:cytoplasm"/>
    <property type="evidence" value="ECO:0007669"/>
    <property type="project" value="TreeGrafter"/>
</dbReference>
<keyword evidence="3 6" id="KW-0547">Nucleotide-binding</keyword>
<dbReference type="Proteomes" id="UP000887569">
    <property type="component" value="Unplaced"/>
</dbReference>
<feature type="region of interest" description="Disordered" evidence="8">
    <location>
        <begin position="283"/>
        <end position="317"/>
    </location>
</feature>
<dbReference type="InterPro" id="IPR011009">
    <property type="entry name" value="Kinase-like_dom_sf"/>
</dbReference>
<feature type="compositionally biased region" description="Low complexity" evidence="8">
    <location>
        <begin position="290"/>
        <end position="303"/>
    </location>
</feature>
<evidence type="ECO:0000256" key="6">
    <source>
        <dbReference type="PROSITE-ProRule" id="PRU10141"/>
    </source>
</evidence>
<keyword evidence="1 7" id="KW-0723">Serine/threonine-protein kinase</keyword>
<dbReference type="WBParaSite" id="PgR036_g074_t02">
    <property type="protein sequence ID" value="PgR036_g074_t02"/>
    <property type="gene ID" value="PgR036_g074"/>
</dbReference>